<feature type="transmembrane region" description="Helical" evidence="1">
    <location>
        <begin position="200"/>
        <end position="219"/>
    </location>
</feature>
<dbReference type="InterPro" id="IPR001633">
    <property type="entry name" value="EAL_dom"/>
</dbReference>
<feature type="transmembrane region" description="Helical" evidence="1">
    <location>
        <begin position="314"/>
        <end position="334"/>
    </location>
</feature>
<dbReference type="InterPro" id="IPR035919">
    <property type="entry name" value="EAL_sf"/>
</dbReference>
<dbReference type="STRING" id="207949.RED65_08659"/>
<gene>
    <name evidence="3" type="ORF">RED65_08659</name>
</gene>
<evidence type="ECO:0000259" key="2">
    <source>
        <dbReference type="PROSITE" id="PS50883"/>
    </source>
</evidence>
<dbReference type="Pfam" id="PF00563">
    <property type="entry name" value="EAL"/>
    <property type="match status" value="1"/>
</dbReference>
<keyword evidence="4" id="KW-1185">Reference proteome</keyword>
<dbReference type="GO" id="GO:0071111">
    <property type="term" value="F:cyclic-guanylate-specific phosphodiesterase activity"/>
    <property type="evidence" value="ECO:0007669"/>
    <property type="project" value="InterPro"/>
</dbReference>
<evidence type="ECO:0000256" key="1">
    <source>
        <dbReference type="SAM" id="Phobius"/>
    </source>
</evidence>
<dbReference type="Gene3D" id="3.20.20.450">
    <property type="entry name" value="EAL domain"/>
    <property type="match status" value="1"/>
</dbReference>
<dbReference type="Gene3D" id="3.30.70.270">
    <property type="match status" value="1"/>
</dbReference>
<comment type="caution">
    <text evidence="3">The sequence shown here is derived from an EMBL/GenBank/DDBJ whole genome shotgun (WGS) entry which is preliminary data.</text>
</comment>
<dbReference type="InterPro" id="IPR043128">
    <property type="entry name" value="Rev_trsase/Diguanyl_cyclase"/>
</dbReference>
<organism evidence="3 4">
    <name type="scientific">Bermanella marisrubri</name>
    <dbReference type="NCBI Taxonomy" id="207949"/>
    <lineage>
        <taxon>Bacteria</taxon>
        <taxon>Pseudomonadati</taxon>
        <taxon>Pseudomonadota</taxon>
        <taxon>Gammaproteobacteria</taxon>
        <taxon>Oceanospirillales</taxon>
        <taxon>Oceanospirillaceae</taxon>
        <taxon>Bermanella</taxon>
    </lineage>
</organism>
<dbReference type="InterPro" id="IPR011622">
    <property type="entry name" value="7TMR_DISM_rcpt_extracell_dom2"/>
</dbReference>
<dbReference type="SUPFAM" id="SSF55073">
    <property type="entry name" value="Nucleotide cyclase"/>
    <property type="match status" value="1"/>
</dbReference>
<keyword evidence="1" id="KW-1133">Transmembrane helix</keyword>
<evidence type="ECO:0000313" key="3">
    <source>
        <dbReference type="EMBL" id="EAT10789.1"/>
    </source>
</evidence>
<keyword evidence="1" id="KW-0472">Membrane</keyword>
<dbReference type="InterPro" id="IPR011623">
    <property type="entry name" value="7TMR_DISM_rcpt_extracell_dom1"/>
</dbReference>
<dbReference type="InterPro" id="IPR000160">
    <property type="entry name" value="GGDEF_dom"/>
</dbReference>
<dbReference type="EMBL" id="AAQH01000033">
    <property type="protein sequence ID" value="EAT10789.1"/>
    <property type="molecule type" value="Genomic_DNA"/>
</dbReference>
<dbReference type="Pfam" id="PF07695">
    <property type="entry name" value="7TMR-DISM_7TM"/>
    <property type="match status" value="1"/>
</dbReference>
<feature type="transmembrane region" description="Helical" evidence="1">
    <location>
        <begin position="231"/>
        <end position="249"/>
    </location>
</feature>
<accession>Q1MXU8</accession>
<feature type="transmembrane region" description="Helical" evidence="1">
    <location>
        <begin position="286"/>
        <end position="307"/>
    </location>
</feature>
<dbReference type="InterPro" id="IPR050706">
    <property type="entry name" value="Cyclic-di-GMP_PDE-like"/>
</dbReference>
<dbReference type="Proteomes" id="UP000004263">
    <property type="component" value="Unassembled WGS sequence"/>
</dbReference>
<dbReference type="Pfam" id="PF00990">
    <property type="entry name" value="GGDEF"/>
    <property type="match status" value="1"/>
</dbReference>
<dbReference type="SMART" id="SM00052">
    <property type="entry name" value="EAL"/>
    <property type="match status" value="1"/>
</dbReference>
<keyword evidence="1" id="KW-0812">Transmembrane</keyword>
<feature type="transmembrane region" description="Helical" evidence="1">
    <location>
        <begin position="261"/>
        <end position="280"/>
    </location>
</feature>
<reference evidence="3 4" key="1">
    <citation type="submission" date="2006-03" db="EMBL/GenBank/DDBJ databases">
        <authorList>
            <person name="Pinhassi J."/>
            <person name="Pedros-Alio C."/>
            <person name="Ferriera S."/>
            <person name="Johnson J."/>
            <person name="Kravitz S."/>
            <person name="Halpern A."/>
            <person name="Remington K."/>
            <person name="Beeson K."/>
            <person name="Tran B."/>
            <person name="Rogers Y.-H."/>
            <person name="Friedman R."/>
            <person name="Venter J.C."/>
        </authorList>
    </citation>
    <scope>NUCLEOTIDE SEQUENCE [LARGE SCALE GENOMIC DNA]</scope>
    <source>
        <strain evidence="3 4">RED65</strain>
    </source>
</reference>
<dbReference type="Pfam" id="PF07696">
    <property type="entry name" value="7TMR-DISMED2"/>
    <property type="match status" value="1"/>
</dbReference>
<sequence>MTSFSITAQASSHKQRHLVTQFDVLEDPKSELSETQALNLEDWRKINQPSLNFGYTQSTYWVKFNLHNESSQDIVRLIDFTYPLLDKISLFKIADNQPELIFHSGDTYPYHQRNVDHPHFVAKVELPQQSEQSYLVRLQSNSPIQTEVISWDLNRFQKHYRDINASQFLYIGLVLSVALLNLLIFIYLREAVYITYAGYAACLGLLVSSQSGVLFEYVYPEWPIVHKWSQLVFATLTILLTTLFSLKFLRLNTSGACKKPLQGLLSAPILVLVISPIIGYQLAIQSIVLVGLLVIPACFFMGVFVAQKNPDRDIFLIAWSFLIIGACIFLFSKLGILPFNGFTNNAVQIGSTLELFTFSLALARRIYIEREARLTAKQAIIDSNKRSAKLQESMLFTATHDAITQLPNRNNFETFLQYTLRQYEHGVLVVCHLQRMNDIDKTMGKDMSNLALHKFAMMLNIELAENNLALAIDHKEGFYAATLSASSHGFLLNPKFTNIYRTIESIKDAVDRTYAINEMELELEPQFAFIEFPKFGKESDKLMRQVGIALDAAKSCTSHIAAYHPDIDPYDGRRLVLMTELKRAIADDTLDLHFQPIVDTRHQNIIGAEALIRWPHNEFGLIMPDEFIEMAERSGLIQALSIWVIKRSLQILRRLHKINPSLFMAVNISTFNLQDDKFIKALLVLLEKSSDLCRHVVLEITESQMMSDTQDALENLWSLNEQGVKIAIDDFGTGYSSLAYLKKLPAEELKIDKEFIFDLETDKQNQVLVHTAIEMAHNLGMTVVAEGVESEHTRRILEDLNCDMCQGYHFARPMDVDRFAKYLATEHSGKDISNQVNN</sequence>
<dbReference type="RefSeq" id="WP_007016869.1">
    <property type="nucleotide sequence ID" value="NZ_CH724113.1"/>
</dbReference>
<name>Q1MXU8_9GAMM</name>
<feature type="domain" description="EAL" evidence="2">
    <location>
        <begin position="574"/>
        <end position="827"/>
    </location>
</feature>
<dbReference type="CDD" id="cd01948">
    <property type="entry name" value="EAL"/>
    <property type="match status" value="1"/>
</dbReference>
<proteinExistence type="predicted"/>
<feature type="transmembrane region" description="Helical" evidence="1">
    <location>
        <begin position="168"/>
        <end position="188"/>
    </location>
</feature>
<evidence type="ECO:0000313" key="4">
    <source>
        <dbReference type="Proteomes" id="UP000004263"/>
    </source>
</evidence>
<dbReference type="AlphaFoldDB" id="Q1MXU8"/>
<dbReference type="PANTHER" id="PTHR33121">
    <property type="entry name" value="CYCLIC DI-GMP PHOSPHODIESTERASE PDEF"/>
    <property type="match status" value="1"/>
</dbReference>
<dbReference type="Gene3D" id="2.60.40.2380">
    <property type="match status" value="1"/>
</dbReference>
<dbReference type="SUPFAM" id="SSF141868">
    <property type="entry name" value="EAL domain-like"/>
    <property type="match status" value="1"/>
</dbReference>
<dbReference type="PROSITE" id="PS50883">
    <property type="entry name" value="EAL"/>
    <property type="match status" value="1"/>
</dbReference>
<protein>
    <submittedName>
        <fullName evidence="3">Predicted signal transduction protein containing sensor and EAL domains</fullName>
    </submittedName>
</protein>
<dbReference type="InterPro" id="IPR029787">
    <property type="entry name" value="Nucleotide_cyclase"/>
</dbReference>
<dbReference type="SMART" id="SM00267">
    <property type="entry name" value="GGDEF"/>
    <property type="match status" value="1"/>
</dbReference>
<dbReference type="HOGENOM" id="CLU_339110_0_0_6"/>
<dbReference type="PANTHER" id="PTHR33121:SF70">
    <property type="entry name" value="SIGNALING PROTEIN YKOW"/>
    <property type="match status" value="1"/>
</dbReference>